<dbReference type="Proteomes" id="UP000612585">
    <property type="component" value="Unassembled WGS sequence"/>
</dbReference>
<feature type="transmembrane region" description="Helical" evidence="10">
    <location>
        <begin position="96"/>
        <end position="115"/>
    </location>
</feature>
<evidence type="ECO:0000313" key="13">
    <source>
        <dbReference type="Proteomes" id="UP000612585"/>
    </source>
</evidence>
<feature type="transmembrane region" description="Helical" evidence="10">
    <location>
        <begin position="229"/>
        <end position="249"/>
    </location>
</feature>
<evidence type="ECO:0000313" key="12">
    <source>
        <dbReference type="EMBL" id="GIJ63647.1"/>
    </source>
</evidence>
<dbReference type="SUPFAM" id="SSF55781">
    <property type="entry name" value="GAF domain-like"/>
    <property type="match status" value="1"/>
</dbReference>
<keyword evidence="10" id="KW-0472">Membrane</keyword>
<dbReference type="Gene3D" id="3.30.450.40">
    <property type="match status" value="1"/>
</dbReference>
<comment type="caution">
    <text evidence="12">The sequence shown here is derived from an EMBL/GenBank/DDBJ whole genome shotgun (WGS) entry which is preliminary data.</text>
</comment>
<dbReference type="Gene3D" id="3.30.565.10">
    <property type="entry name" value="Histidine kinase-like ATPase, C-terminal domain"/>
    <property type="match status" value="1"/>
</dbReference>
<feature type="transmembrane region" description="Helical" evidence="10">
    <location>
        <begin position="38"/>
        <end position="63"/>
    </location>
</feature>
<dbReference type="SUPFAM" id="SSF55874">
    <property type="entry name" value="ATPase domain of HSP90 chaperone/DNA topoisomerase II/histidine kinase"/>
    <property type="match status" value="1"/>
</dbReference>
<keyword evidence="6" id="KW-0418">Kinase</keyword>
<evidence type="ECO:0000256" key="8">
    <source>
        <dbReference type="ARBA" id="ARBA00023012"/>
    </source>
</evidence>
<keyword evidence="3" id="KW-0597">Phosphoprotein</keyword>
<protein>
    <recommendedName>
        <fullName evidence="2">histidine kinase</fullName>
        <ecNumber evidence="2">2.7.13.3</ecNumber>
    </recommendedName>
</protein>
<evidence type="ECO:0000256" key="2">
    <source>
        <dbReference type="ARBA" id="ARBA00012438"/>
    </source>
</evidence>
<dbReference type="GO" id="GO:0046983">
    <property type="term" value="F:protein dimerization activity"/>
    <property type="evidence" value="ECO:0007669"/>
    <property type="project" value="InterPro"/>
</dbReference>
<feature type="transmembrane region" description="Helical" evidence="10">
    <location>
        <begin position="205"/>
        <end position="223"/>
    </location>
</feature>
<evidence type="ECO:0000256" key="6">
    <source>
        <dbReference type="ARBA" id="ARBA00022777"/>
    </source>
</evidence>
<dbReference type="GO" id="GO:0005524">
    <property type="term" value="F:ATP binding"/>
    <property type="evidence" value="ECO:0007669"/>
    <property type="project" value="UniProtKB-KW"/>
</dbReference>
<evidence type="ECO:0000256" key="7">
    <source>
        <dbReference type="ARBA" id="ARBA00022840"/>
    </source>
</evidence>
<feature type="transmembrane region" description="Helical" evidence="10">
    <location>
        <begin position="261"/>
        <end position="282"/>
    </location>
</feature>
<dbReference type="PROSITE" id="PS50109">
    <property type="entry name" value="HIS_KIN"/>
    <property type="match status" value="1"/>
</dbReference>
<dbReference type="InterPro" id="IPR036890">
    <property type="entry name" value="HATPase_C_sf"/>
</dbReference>
<evidence type="ECO:0000256" key="4">
    <source>
        <dbReference type="ARBA" id="ARBA00022679"/>
    </source>
</evidence>
<keyword evidence="10" id="KW-0812">Transmembrane</keyword>
<keyword evidence="10" id="KW-1133">Transmembrane helix</keyword>
<comment type="catalytic activity">
    <reaction evidence="1">
        <text>ATP + protein L-histidine = ADP + protein N-phospho-L-histidine.</text>
        <dbReference type="EC" id="2.7.13.3"/>
    </reaction>
</comment>
<keyword evidence="7" id="KW-0067">ATP-binding</keyword>
<feature type="transmembrane region" description="Helical" evidence="10">
    <location>
        <begin position="168"/>
        <end position="193"/>
    </location>
</feature>
<dbReference type="Pfam" id="PF07730">
    <property type="entry name" value="HisKA_3"/>
    <property type="match status" value="1"/>
</dbReference>
<name>A0A8J3ZGE9_9ACTN</name>
<reference evidence="12" key="1">
    <citation type="submission" date="2021-01" db="EMBL/GenBank/DDBJ databases">
        <title>Whole genome shotgun sequence of Virgisporangium aurantiacum NBRC 16421.</title>
        <authorList>
            <person name="Komaki H."/>
            <person name="Tamura T."/>
        </authorList>
    </citation>
    <scope>NUCLEOTIDE SEQUENCE</scope>
    <source>
        <strain evidence="12">NBRC 16421</strain>
    </source>
</reference>
<feature type="transmembrane region" description="Helical" evidence="10">
    <location>
        <begin position="12"/>
        <end position="32"/>
    </location>
</feature>
<dbReference type="InterPro" id="IPR005467">
    <property type="entry name" value="His_kinase_dom"/>
</dbReference>
<dbReference type="InterPro" id="IPR029016">
    <property type="entry name" value="GAF-like_dom_sf"/>
</dbReference>
<dbReference type="PANTHER" id="PTHR24421">
    <property type="entry name" value="NITRATE/NITRITE SENSOR PROTEIN NARX-RELATED"/>
    <property type="match status" value="1"/>
</dbReference>
<proteinExistence type="predicted"/>
<dbReference type="Pfam" id="PF02518">
    <property type="entry name" value="HATPase_c"/>
    <property type="match status" value="1"/>
</dbReference>
<evidence type="ECO:0000256" key="5">
    <source>
        <dbReference type="ARBA" id="ARBA00022741"/>
    </source>
</evidence>
<keyword evidence="4" id="KW-0808">Transferase</keyword>
<organism evidence="12 13">
    <name type="scientific">Virgisporangium aurantiacum</name>
    <dbReference type="NCBI Taxonomy" id="175570"/>
    <lineage>
        <taxon>Bacteria</taxon>
        <taxon>Bacillati</taxon>
        <taxon>Actinomycetota</taxon>
        <taxon>Actinomycetes</taxon>
        <taxon>Micromonosporales</taxon>
        <taxon>Micromonosporaceae</taxon>
        <taxon>Virgisporangium</taxon>
    </lineage>
</organism>
<dbReference type="RefSeq" id="WP_204010652.1">
    <property type="nucleotide sequence ID" value="NZ_BOPG01000100.1"/>
</dbReference>
<feature type="transmembrane region" description="Helical" evidence="10">
    <location>
        <begin position="127"/>
        <end position="148"/>
    </location>
</feature>
<dbReference type="InterPro" id="IPR003594">
    <property type="entry name" value="HATPase_dom"/>
</dbReference>
<dbReference type="EMBL" id="BOPG01000100">
    <property type="protein sequence ID" value="GIJ63647.1"/>
    <property type="molecule type" value="Genomic_DNA"/>
</dbReference>
<accession>A0A8J3ZGE9</accession>
<evidence type="ECO:0000256" key="3">
    <source>
        <dbReference type="ARBA" id="ARBA00022553"/>
    </source>
</evidence>
<keyword evidence="5" id="KW-0547">Nucleotide-binding</keyword>
<keyword evidence="8" id="KW-0902">Two-component regulatory system</keyword>
<evidence type="ECO:0000259" key="11">
    <source>
        <dbReference type="PROSITE" id="PS50109"/>
    </source>
</evidence>
<dbReference type="PANTHER" id="PTHR24421:SF10">
    <property type="entry name" value="NITRATE_NITRITE SENSOR PROTEIN NARQ"/>
    <property type="match status" value="1"/>
</dbReference>
<evidence type="ECO:0000256" key="10">
    <source>
        <dbReference type="SAM" id="Phobius"/>
    </source>
</evidence>
<dbReference type="EC" id="2.7.13.3" evidence="2"/>
<keyword evidence="13" id="KW-1185">Reference proteome</keyword>
<dbReference type="InterPro" id="IPR011712">
    <property type="entry name" value="Sig_transdc_His_kin_sub3_dim/P"/>
</dbReference>
<evidence type="ECO:0000256" key="9">
    <source>
        <dbReference type="SAM" id="MobiDB-lite"/>
    </source>
</evidence>
<evidence type="ECO:0000256" key="1">
    <source>
        <dbReference type="ARBA" id="ARBA00000085"/>
    </source>
</evidence>
<dbReference type="GO" id="GO:0000155">
    <property type="term" value="F:phosphorelay sensor kinase activity"/>
    <property type="evidence" value="ECO:0007669"/>
    <property type="project" value="InterPro"/>
</dbReference>
<dbReference type="InterPro" id="IPR050482">
    <property type="entry name" value="Sensor_HK_TwoCompSys"/>
</dbReference>
<dbReference type="AlphaFoldDB" id="A0A8J3ZGE9"/>
<feature type="region of interest" description="Disordered" evidence="9">
    <location>
        <begin position="660"/>
        <end position="679"/>
    </location>
</feature>
<dbReference type="GO" id="GO:0016020">
    <property type="term" value="C:membrane"/>
    <property type="evidence" value="ECO:0007669"/>
    <property type="project" value="InterPro"/>
</dbReference>
<dbReference type="SMART" id="SM00387">
    <property type="entry name" value="HATPase_c"/>
    <property type="match status" value="1"/>
</dbReference>
<sequence length="679" mass="72639">MRAVAPEPMSPWWVVSGLVAVAALVVVGQVLGPTDEPAGPIALTSAIAASCIVMGLMVLFAVPRHVVGRLLVAAGAFAALSVAGASWASVTPLAWLSQWTWWPPYGLIALALLLFPDGRPPGRRWAALAVAIPVATATVAVALAIAALDHPTTLLVDTSEPISARAQAFVFVAAGGMVLTLLCMVGVLVSLIVRWRRADGDTRRQLACLLPAAVIFVLALIAGPFVGDAAAVIVGVAIPAGMMLAILRYRLYNLDTIINRTLVWLVMTLLVVGAFVAVVAMIRQSVTWMSTGRYESLVATGVVAVAFEPVRRQVQRGVNRLLYGERDDPYLVIARLGQVLGRSAAADALPRLTATIARSLQVPYVAVTTDQGDDPTPLAEAGRPGTPMEAFPMTVHGRQVGRLLVATRNPNGRFTRRERRLFTDLALHAAVAVETARLIRDLRLSRERLVKAREEERRRLRRDLHDGVGPALTGISLQVRAVQRLVTGNQRARAQLVTLLSDLDVCGSELRQVVDQLRPPALDGGLEGALRVELTRYQSDRLAVDVSAAGDLTDLPAAIEVAAWRIVAEAVTNVTRHANASACQVTVRRDDDGLYLEILDDGVGIDAEVVAARARKGGLGIESFHSRADELGGHCVVEKVDPTGTAVRVWLPVAVPEQPQIPRQQRSDDLVATEENGSP</sequence>
<dbReference type="CDD" id="cd16917">
    <property type="entry name" value="HATPase_UhpB-NarQ-NarX-like"/>
    <property type="match status" value="1"/>
</dbReference>
<feature type="domain" description="Histidine kinase" evidence="11">
    <location>
        <begin position="565"/>
        <end position="655"/>
    </location>
</feature>
<feature type="transmembrane region" description="Helical" evidence="10">
    <location>
        <begin position="70"/>
        <end position="90"/>
    </location>
</feature>
<gene>
    <name evidence="12" type="ORF">Vau01_111630</name>
</gene>
<dbReference type="Gene3D" id="1.20.5.1930">
    <property type="match status" value="1"/>
</dbReference>